<dbReference type="Proteomes" id="UP001172684">
    <property type="component" value="Unassembled WGS sequence"/>
</dbReference>
<organism evidence="1 2">
    <name type="scientific">Coniosporium apollinis</name>
    <dbReference type="NCBI Taxonomy" id="61459"/>
    <lineage>
        <taxon>Eukaryota</taxon>
        <taxon>Fungi</taxon>
        <taxon>Dikarya</taxon>
        <taxon>Ascomycota</taxon>
        <taxon>Pezizomycotina</taxon>
        <taxon>Dothideomycetes</taxon>
        <taxon>Dothideomycetes incertae sedis</taxon>
        <taxon>Coniosporium</taxon>
    </lineage>
</organism>
<gene>
    <name evidence="1" type="ORF">H2201_009034</name>
</gene>
<keyword evidence="2" id="KW-1185">Reference proteome</keyword>
<name>A0ABQ9NFI7_9PEZI</name>
<reference evidence="1" key="1">
    <citation type="submission" date="2022-10" db="EMBL/GenBank/DDBJ databases">
        <title>Culturing micro-colonial fungi from biological soil crusts in the Mojave desert and describing Neophaeococcomyces mojavensis, and introducing the new genera and species Taxawa tesnikishii.</title>
        <authorList>
            <person name="Kurbessoian T."/>
            <person name="Stajich J.E."/>
        </authorList>
    </citation>
    <scope>NUCLEOTIDE SEQUENCE</scope>
    <source>
        <strain evidence="1">TK_1</strain>
    </source>
</reference>
<evidence type="ECO:0000313" key="1">
    <source>
        <dbReference type="EMBL" id="KAJ9654216.1"/>
    </source>
</evidence>
<accession>A0ABQ9NFI7</accession>
<protein>
    <submittedName>
        <fullName evidence="1">Uncharacterized protein</fullName>
    </submittedName>
</protein>
<evidence type="ECO:0000313" key="2">
    <source>
        <dbReference type="Proteomes" id="UP001172684"/>
    </source>
</evidence>
<proteinExistence type="predicted"/>
<sequence>MAFEMILGNGLRAKESVKVGRFVLDVEDLHQGHFDPTEPQPSIISKIHENVEELFDADNNKSYAAELTRIFSLAFKKRNNVRINIRTGKVVTYQLDNWKKWFADTVAMEPVREWINKRIETGEPIYLILGYSTLLDASVRQLAESGNEVDAKAQVPFEAVAMTAGFTPVVDVGNPGVAASHQHGQSERARFVAPGEQVCAIKYGKLKWKWYASKDLDQASINSTRWKFYLDHRGPADEDVEDVVGVFVEDWAEDEIDLEGEWETAVFNDGQHRFVY</sequence>
<comment type="caution">
    <text evidence="1">The sequence shown here is derived from an EMBL/GenBank/DDBJ whole genome shotgun (WGS) entry which is preliminary data.</text>
</comment>
<dbReference type="EMBL" id="JAPDRL010000256">
    <property type="protein sequence ID" value="KAJ9654216.1"/>
    <property type="molecule type" value="Genomic_DNA"/>
</dbReference>